<dbReference type="RefSeq" id="WP_180891590.1">
    <property type="nucleotide sequence ID" value="NZ_JACCKD010000001.1"/>
</dbReference>
<dbReference type="InterPro" id="IPR023158">
    <property type="entry name" value="YerB-like_sf"/>
</dbReference>
<comment type="caution">
    <text evidence="4">The sequence shown here is derived from an EMBL/GenBank/DDBJ whole genome shotgun (WGS) entry which is preliminary data.</text>
</comment>
<reference evidence="4 5" key="1">
    <citation type="submission" date="2020-07" db="EMBL/GenBank/DDBJ databases">
        <title>Genome of Haloechinothrix sp.</title>
        <authorList>
            <person name="Tang S.-K."/>
            <person name="Yang L."/>
            <person name="Zhu W.-Y."/>
        </authorList>
    </citation>
    <scope>NUCLEOTIDE SEQUENCE [LARGE SCALE GENOMIC DNA]</scope>
    <source>
        <strain evidence="4 5">YIM 98757</strain>
    </source>
</reference>
<dbReference type="Gene3D" id="3.50.90.10">
    <property type="entry name" value="YerB-like"/>
    <property type="match status" value="1"/>
</dbReference>
<dbReference type="EMBL" id="JACCKD010000001">
    <property type="protein sequence ID" value="MBA0124786.1"/>
    <property type="molecule type" value="Genomic_DNA"/>
</dbReference>
<evidence type="ECO:0000256" key="1">
    <source>
        <dbReference type="SAM" id="MobiDB-lite"/>
    </source>
</evidence>
<accession>A0A837ZVV4</accession>
<sequence length="327" mass="34531">MQPRPLETLIALLGVAAVLGIVAGGVWLTRSGDDDPRPPQGRPPPPTAEHAPDPAPEPEPFPPALITKIDTGDSDTRHTGLGSAGAMIVEPVEGGLTMLLAVHWSDRPDVLGPVSSARQTDLELLGQFEDPVLAYSGAAPALLPLVTGGDVVSATPDAVPDAFYRDPDQSAANDLYARPNQLPETPRTRRPFPTGAPPAGGEPTGSYRVSYPSDTYDFTWSSDRRSWLVSRNRSAFTSAEHGQLGAETVVVLDVSTDTGLGITDAAGRLSPFARTVGEGEAAVLRDGRLHEGTWQRSGATDPMELTTDDGDRIALGTGRLWVLLLPD</sequence>
<dbReference type="Pfam" id="PF17479">
    <property type="entry name" value="DUF3048_C"/>
    <property type="match status" value="1"/>
</dbReference>
<gene>
    <name evidence="4" type="ORF">H0B56_04450</name>
</gene>
<feature type="compositionally biased region" description="Low complexity" evidence="1">
    <location>
        <begin position="191"/>
        <end position="205"/>
    </location>
</feature>
<dbReference type="InterPro" id="IPR035328">
    <property type="entry name" value="DUF3048_C"/>
</dbReference>
<organism evidence="4 5">
    <name type="scientific">Haloechinothrix aidingensis</name>
    <dbReference type="NCBI Taxonomy" id="2752311"/>
    <lineage>
        <taxon>Bacteria</taxon>
        <taxon>Bacillati</taxon>
        <taxon>Actinomycetota</taxon>
        <taxon>Actinomycetes</taxon>
        <taxon>Pseudonocardiales</taxon>
        <taxon>Pseudonocardiaceae</taxon>
        <taxon>Haloechinothrix</taxon>
    </lineage>
</organism>
<dbReference type="Pfam" id="PF11258">
    <property type="entry name" value="DUF3048"/>
    <property type="match status" value="1"/>
</dbReference>
<dbReference type="InterPro" id="IPR021416">
    <property type="entry name" value="DUF3048_N"/>
</dbReference>
<feature type="region of interest" description="Disordered" evidence="1">
    <location>
        <begin position="173"/>
        <end position="208"/>
    </location>
</feature>
<name>A0A837ZVV4_9PSEU</name>
<feature type="compositionally biased region" description="Pro residues" evidence="1">
    <location>
        <begin position="38"/>
        <end position="63"/>
    </location>
</feature>
<feature type="domain" description="DUF3048" evidence="3">
    <location>
        <begin position="209"/>
        <end position="322"/>
    </location>
</feature>
<keyword evidence="5" id="KW-1185">Reference proteome</keyword>
<feature type="region of interest" description="Disordered" evidence="1">
    <location>
        <begin position="29"/>
        <end position="63"/>
    </location>
</feature>
<dbReference type="AlphaFoldDB" id="A0A837ZVV4"/>
<evidence type="ECO:0000313" key="4">
    <source>
        <dbReference type="EMBL" id="MBA0124786.1"/>
    </source>
</evidence>
<proteinExistence type="predicted"/>
<evidence type="ECO:0000313" key="5">
    <source>
        <dbReference type="Proteomes" id="UP000582974"/>
    </source>
</evidence>
<dbReference type="SUPFAM" id="SSF159774">
    <property type="entry name" value="YerB-like"/>
    <property type="match status" value="1"/>
</dbReference>
<evidence type="ECO:0000259" key="2">
    <source>
        <dbReference type="Pfam" id="PF11258"/>
    </source>
</evidence>
<evidence type="ECO:0000259" key="3">
    <source>
        <dbReference type="Pfam" id="PF17479"/>
    </source>
</evidence>
<dbReference type="Proteomes" id="UP000582974">
    <property type="component" value="Unassembled WGS sequence"/>
</dbReference>
<feature type="domain" description="DUF3048" evidence="2">
    <location>
        <begin position="64"/>
        <end position="185"/>
    </location>
</feature>
<protein>
    <submittedName>
        <fullName evidence="4">DUF3048 domain-containing protein</fullName>
    </submittedName>
</protein>